<dbReference type="FunFam" id="3.30.565.10:FF:000010">
    <property type="entry name" value="Sensor histidine kinase RcsC"/>
    <property type="match status" value="1"/>
</dbReference>
<evidence type="ECO:0000256" key="1">
    <source>
        <dbReference type="ARBA" id="ARBA00000085"/>
    </source>
</evidence>
<dbReference type="Gene3D" id="3.40.50.2300">
    <property type="match status" value="2"/>
</dbReference>
<dbReference type="InterPro" id="IPR000014">
    <property type="entry name" value="PAS"/>
</dbReference>
<dbReference type="InterPro" id="IPR035965">
    <property type="entry name" value="PAS-like_dom_sf"/>
</dbReference>
<evidence type="ECO:0000259" key="20">
    <source>
        <dbReference type="PROSITE" id="PS50109"/>
    </source>
</evidence>
<dbReference type="InterPro" id="IPR004358">
    <property type="entry name" value="Sig_transdc_His_kin-like_C"/>
</dbReference>
<dbReference type="Pfam" id="PF13188">
    <property type="entry name" value="PAS_8"/>
    <property type="match status" value="1"/>
</dbReference>
<dbReference type="EC" id="2.7.13.3" evidence="3"/>
<evidence type="ECO:0000259" key="22">
    <source>
        <dbReference type="PROSITE" id="PS50112"/>
    </source>
</evidence>
<comment type="subunit">
    <text evidence="14">At low DSF concentrations, interacts with RpfF.</text>
</comment>
<dbReference type="GO" id="GO:0005886">
    <property type="term" value="C:plasma membrane"/>
    <property type="evidence" value="ECO:0007669"/>
    <property type="project" value="UniProtKB-SubCell"/>
</dbReference>
<dbReference type="EMBL" id="FMSV02000549">
    <property type="protein sequence ID" value="SEH08450.1"/>
    <property type="molecule type" value="Genomic_DNA"/>
</dbReference>
<dbReference type="Pfam" id="PF02518">
    <property type="entry name" value="HATPase_c"/>
    <property type="match status" value="1"/>
</dbReference>
<organism evidence="25 26">
    <name type="scientific">Candidatus Venteria ishoeyi</name>
    <dbReference type="NCBI Taxonomy" id="1899563"/>
    <lineage>
        <taxon>Bacteria</taxon>
        <taxon>Pseudomonadati</taxon>
        <taxon>Pseudomonadota</taxon>
        <taxon>Gammaproteobacteria</taxon>
        <taxon>Thiotrichales</taxon>
        <taxon>Thiotrichaceae</taxon>
        <taxon>Venteria</taxon>
    </lineage>
</organism>
<dbReference type="SUPFAM" id="SSF47384">
    <property type="entry name" value="Homodimeric domain of signal transducing histidine kinase"/>
    <property type="match status" value="1"/>
</dbReference>
<feature type="domain" description="PAS" evidence="22">
    <location>
        <begin position="480"/>
        <end position="552"/>
    </location>
</feature>
<keyword evidence="13 19" id="KW-0472">Membrane</keyword>
<evidence type="ECO:0000259" key="21">
    <source>
        <dbReference type="PROSITE" id="PS50110"/>
    </source>
</evidence>
<feature type="domain" description="PAC" evidence="23">
    <location>
        <begin position="812"/>
        <end position="864"/>
    </location>
</feature>
<dbReference type="PANTHER" id="PTHR45339:SF1">
    <property type="entry name" value="HYBRID SIGNAL TRANSDUCTION HISTIDINE KINASE J"/>
    <property type="match status" value="1"/>
</dbReference>
<keyword evidence="6 25" id="KW-0808">Transferase</keyword>
<dbReference type="InterPro" id="IPR036097">
    <property type="entry name" value="HisK_dim/P_sf"/>
</dbReference>
<keyword evidence="18" id="KW-0175">Coiled coil</keyword>
<dbReference type="Proteomes" id="UP000236724">
    <property type="component" value="Unassembled WGS sequence"/>
</dbReference>
<dbReference type="FunFam" id="1.10.287.130:FF:000002">
    <property type="entry name" value="Two-component osmosensing histidine kinase"/>
    <property type="match status" value="1"/>
</dbReference>
<dbReference type="Gene3D" id="2.10.70.100">
    <property type="match status" value="1"/>
</dbReference>
<evidence type="ECO:0000256" key="4">
    <source>
        <dbReference type="ARBA" id="ARBA00022475"/>
    </source>
</evidence>
<protein>
    <recommendedName>
        <fullName evidence="15">Sensory/regulatory protein RpfC</fullName>
        <ecNumber evidence="3">2.7.13.3</ecNumber>
    </recommendedName>
</protein>
<feature type="domain" description="Response regulatory" evidence="21">
    <location>
        <begin position="1403"/>
        <end position="1517"/>
    </location>
</feature>
<dbReference type="InterPro" id="IPR000700">
    <property type="entry name" value="PAS-assoc_C"/>
</dbReference>
<dbReference type="PROSITE" id="PS50113">
    <property type="entry name" value="PAC"/>
    <property type="match status" value="3"/>
</dbReference>
<dbReference type="SMART" id="SM00448">
    <property type="entry name" value="REC"/>
    <property type="match status" value="2"/>
</dbReference>
<reference evidence="25 26" key="1">
    <citation type="submission" date="2016-10" db="EMBL/GenBank/DDBJ databases">
        <authorList>
            <person name="de Groot N.N."/>
        </authorList>
    </citation>
    <scope>NUCLEOTIDE SEQUENCE [LARGE SCALE GENOMIC DNA]</scope>
    <source>
        <strain evidence="25">MBHS1</strain>
    </source>
</reference>
<dbReference type="SMART" id="SM00388">
    <property type="entry name" value="HisKA"/>
    <property type="match status" value="1"/>
</dbReference>
<dbReference type="SMART" id="SM00073">
    <property type="entry name" value="HPT"/>
    <property type="match status" value="1"/>
</dbReference>
<evidence type="ECO:0000256" key="13">
    <source>
        <dbReference type="ARBA" id="ARBA00023136"/>
    </source>
</evidence>
<sequence length="1730" mass="195559">MKSKIKKAPIFGEEKVFLWAAGILIIGITFFFLAYLIHSYYQKSTYLATEIVKVSDKIQYETEYYFEKYITTLETLSRTPFITQQKTEVCNQVFGRLNADSPNVVNYAAVDKNGAFFCSGMPLNQPGLVANLDFFRELSQGKPEYIMEPHKGPLSGLLVTGVSISLLNSATEFNGIIGVSLRFQELQDLWEKLSKEQAHTVVIIGRDQTILFTSKDFAHTIGKPLQTLAPNQKLAEHHSPETISLLSRNYLYQMSSIEKSEWKVIVFSSPQLPLTQFVEEHPEILIFGIPLIILIGISLILFIKEIRVIPERKKVIDTLHESEERYRTLINTMLNGFALSEIICDKADKPYDYRFLEVNPAFEEMTGLRAIDIVGKTVFQILPQTESYWIDTCGKVALTGNPARIENYAQEFDRYFEMLIYCPQQGQFATVFTDITERRHAEDELRKYREHLEDIVKERTIDLHKEISEHKQAKEKLQKSKEQFRTVADFTYNWEYWIDPAGNYVYVSPSCERITGYRADEFIQNPALLQSIIHPDDRSLFADHTHTALETGEILPIDFRIVTRNGEQRWIGHVCQPVQSPDGCSLGQRGSNHDITERKQTEEMLRESEHYLKEAQTIAHIGHWKLDPETQEIEGSDELFRIFGLSREETTLDAFAAVVHPDDREYDLSCIRRGIEYGENWNIKHRLLYKDGTEKTIHTIGEAVTDETGKTILLVGTVQDVTERKQTEKALQESEERYRSLVVNMPCVSYRCQCDEYWTMEFISSEAEILSGYPASDFLNNAVRSWASIIHPEDKHIVEMFILEKITGKEYYTLEYRIIGADGDICWCYEKGQGIFDEQGKVRFLDGIIVDITERKQMEEALRVSDEWQRTLLDAISGAGILLFVVDDEYRVRFMNAPMIEAFGDVVGKICYRDMSGRESPCTYCQLPRVIDEGKTTHYQPTMTDGRTFDIIAVPYTDIDSTRCKLEVIQDITEHKQANEALQQAKKEAEAASQTKSEFLANMSHEIRTPMNAVIGMSQMLMRTPLNEKQKEYVNMVHNSSHLLLGIINDILDFSKIEAGKLELDPHNFHTDKLLNQMKSLFGTAAGDQHIDLFFHLSPELPDALVGDDLRLGQVLTNLLGNAIKFTQQGLVELSVTRVNSSEAQARKDSLEPDALVQGEEVSIHFEVRDTGIGLSKEQLDTLFHAFSQADTSTTRKYGGTGLGLVISSRLIEHMGGTLEVESILGEGSKFFFELTLPVGMPDLSKTDWSTLNLHSVLVVDNHPTARRILRDILESVQVVVTEAESGAAAIDAVKAAVQAGEPFDCILLDWKMPGEFDSPGMIRVLNEIQEADDMDIRHTSMCIVSAYKQDELPADCPKFDAFLSKPVTTSNLFTAISEARGYGPMVSVETHAIDIPVLTDYAVLLVEDNRLNQDVALNMLADTGVEVVIANNGQEALDRLTQQQFDMILMDLQMPVMDGFEATRRIRQDHADLPIIALSAAVMDAERAKSYKAGANAHLAKPIDCGELYTIMCRYLQSNGKMVQSQTDSSASALPESLKGFDLQKGLERANHNADFYHRMLFHFQEQLDSKFSDIMDSLDVENTEVLHRKTHTLKGLAATFGATHLAEAITTIHQALLDGTEITADMRKKFQQTMDEVKTGLASLPPLPDITLEVDSEQGVVAMQTILTMLRKNEVVNQKLLNTVLSYLKNTVGTNTADEFGKFVHKLEYDAAVALLMKLSAKTGEKLQ</sequence>
<evidence type="ECO:0000256" key="6">
    <source>
        <dbReference type="ARBA" id="ARBA00022679"/>
    </source>
</evidence>
<dbReference type="InterPro" id="IPR003661">
    <property type="entry name" value="HisK_dim/P_dom"/>
</dbReference>
<dbReference type="InterPro" id="IPR036890">
    <property type="entry name" value="HATPase_C_sf"/>
</dbReference>
<evidence type="ECO:0000256" key="3">
    <source>
        <dbReference type="ARBA" id="ARBA00012438"/>
    </source>
</evidence>
<keyword evidence="5 17" id="KW-0597">Phosphoprotein</keyword>
<dbReference type="SUPFAM" id="SSF55785">
    <property type="entry name" value="PYP-like sensor domain (PAS domain)"/>
    <property type="match status" value="5"/>
</dbReference>
<feature type="transmembrane region" description="Helical" evidence="19">
    <location>
        <begin position="284"/>
        <end position="303"/>
    </location>
</feature>
<dbReference type="Pfam" id="PF00512">
    <property type="entry name" value="HisKA"/>
    <property type="match status" value="1"/>
</dbReference>
<dbReference type="InterPro" id="IPR001610">
    <property type="entry name" value="PAC"/>
</dbReference>
<dbReference type="InterPro" id="IPR036641">
    <property type="entry name" value="HPT_dom_sf"/>
</dbReference>
<keyword evidence="12" id="KW-0902">Two-component regulatory system</keyword>
<dbReference type="CDD" id="cd00130">
    <property type="entry name" value="PAS"/>
    <property type="match status" value="4"/>
</dbReference>
<dbReference type="GO" id="GO:0000155">
    <property type="term" value="F:phosphorelay sensor kinase activity"/>
    <property type="evidence" value="ECO:0007669"/>
    <property type="project" value="InterPro"/>
</dbReference>
<evidence type="ECO:0000313" key="25">
    <source>
        <dbReference type="EMBL" id="SEH08450.1"/>
    </source>
</evidence>
<keyword evidence="8" id="KW-0547">Nucleotide-binding</keyword>
<feature type="coiled-coil region" evidence="18">
    <location>
        <begin position="438"/>
        <end position="487"/>
    </location>
</feature>
<name>A0A1H6FED9_9GAMM</name>
<evidence type="ECO:0000256" key="17">
    <source>
        <dbReference type="PROSITE-ProRule" id="PRU00169"/>
    </source>
</evidence>
<evidence type="ECO:0000256" key="2">
    <source>
        <dbReference type="ARBA" id="ARBA00004651"/>
    </source>
</evidence>
<keyword evidence="10" id="KW-0067">ATP-binding</keyword>
<evidence type="ECO:0000313" key="26">
    <source>
        <dbReference type="Proteomes" id="UP000236724"/>
    </source>
</evidence>
<evidence type="ECO:0000256" key="19">
    <source>
        <dbReference type="SAM" id="Phobius"/>
    </source>
</evidence>
<evidence type="ECO:0000256" key="14">
    <source>
        <dbReference type="ARBA" id="ARBA00064003"/>
    </source>
</evidence>
<evidence type="ECO:0000256" key="7">
    <source>
        <dbReference type="ARBA" id="ARBA00022692"/>
    </source>
</evidence>
<keyword evidence="9 25" id="KW-0418">Kinase</keyword>
<dbReference type="PRINTS" id="PR00344">
    <property type="entry name" value="BCTRLSENSOR"/>
</dbReference>
<accession>A0A1H6FED9</accession>
<feature type="domain" description="PAC" evidence="23">
    <location>
        <begin position="555"/>
        <end position="607"/>
    </location>
</feature>
<dbReference type="OrthoDB" id="9792854at2"/>
<dbReference type="RefSeq" id="WP_103921992.1">
    <property type="nucleotide sequence ID" value="NZ_FMSV02000549.1"/>
</dbReference>
<feature type="domain" description="Response regulatory" evidence="21">
    <location>
        <begin position="1256"/>
        <end position="1381"/>
    </location>
</feature>
<dbReference type="SUPFAM" id="SSF55874">
    <property type="entry name" value="ATPase domain of HSP90 chaperone/DNA topoisomerase II/histidine kinase"/>
    <property type="match status" value="1"/>
</dbReference>
<dbReference type="Pfam" id="PF08447">
    <property type="entry name" value="PAS_3"/>
    <property type="match status" value="3"/>
</dbReference>
<dbReference type="SMART" id="SM00387">
    <property type="entry name" value="HATPase_c"/>
    <property type="match status" value="1"/>
</dbReference>
<keyword evidence="4" id="KW-1003">Cell membrane</keyword>
<evidence type="ECO:0000259" key="23">
    <source>
        <dbReference type="PROSITE" id="PS50113"/>
    </source>
</evidence>
<dbReference type="InterPro" id="IPR005467">
    <property type="entry name" value="His_kinase_dom"/>
</dbReference>
<dbReference type="PROSITE" id="PS50112">
    <property type="entry name" value="PAS"/>
    <property type="match status" value="2"/>
</dbReference>
<feature type="domain" description="Histidine kinase" evidence="20">
    <location>
        <begin position="1002"/>
        <end position="1239"/>
    </location>
</feature>
<dbReference type="Gene3D" id="3.30.450.20">
    <property type="entry name" value="PAS domain"/>
    <property type="match status" value="6"/>
</dbReference>
<dbReference type="SMART" id="SM00091">
    <property type="entry name" value="PAS"/>
    <property type="match status" value="5"/>
</dbReference>
<comment type="subcellular location">
    <subcellularLocation>
        <location evidence="2">Cell membrane</location>
        <topology evidence="2">Multi-pass membrane protein</topology>
    </subcellularLocation>
</comment>
<feature type="domain" description="PAS" evidence="22">
    <location>
        <begin position="636"/>
        <end position="678"/>
    </location>
</feature>
<dbReference type="Pfam" id="PF00072">
    <property type="entry name" value="Response_reg"/>
    <property type="match status" value="2"/>
</dbReference>
<evidence type="ECO:0000256" key="16">
    <source>
        <dbReference type="PROSITE-ProRule" id="PRU00110"/>
    </source>
</evidence>
<dbReference type="GO" id="GO:0005524">
    <property type="term" value="F:ATP binding"/>
    <property type="evidence" value="ECO:0007669"/>
    <property type="project" value="UniProtKB-KW"/>
</dbReference>
<dbReference type="Gene3D" id="1.20.120.160">
    <property type="entry name" value="HPT domain"/>
    <property type="match status" value="1"/>
</dbReference>
<feature type="modified residue" description="4-aspartylphosphate" evidence="17">
    <location>
        <position position="1452"/>
    </location>
</feature>
<dbReference type="Gene3D" id="3.30.565.10">
    <property type="entry name" value="Histidine kinase-like ATPase, C-terminal domain"/>
    <property type="match status" value="1"/>
</dbReference>
<dbReference type="SMART" id="SM00086">
    <property type="entry name" value="PAC"/>
    <property type="match status" value="3"/>
</dbReference>
<dbReference type="InterPro" id="IPR001789">
    <property type="entry name" value="Sig_transdc_resp-reg_receiver"/>
</dbReference>
<feature type="domain" description="PAC" evidence="23">
    <location>
        <begin position="681"/>
        <end position="733"/>
    </location>
</feature>
<keyword evidence="26" id="KW-1185">Reference proteome</keyword>
<dbReference type="Pfam" id="PF01627">
    <property type="entry name" value="Hpt"/>
    <property type="match status" value="1"/>
</dbReference>
<dbReference type="Pfam" id="PF13426">
    <property type="entry name" value="PAS_9"/>
    <property type="match status" value="1"/>
</dbReference>
<dbReference type="NCBIfam" id="TIGR00229">
    <property type="entry name" value="sensory_box"/>
    <property type="match status" value="4"/>
</dbReference>
<evidence type="ECO:0000256" key="9">
    <source>
        <dbReference type="ARBA" id="ARBA00022777"/>
    </source>
</evidence>
<feature type="modified residue" description="Phosphohistidine" evidence="16">
    <location>
        <position position="1593"/>
    </location>
</feature>
<dbReference type="Gene3D" id="1.10.287.130">
    <property type="match status" value="1"/>
</dbReference>
<dbReference type="PROSITE" id="PS50109">
    <property type="entry name" value="HIS_KIN"/>
    <property type="match status" value="1"/>
</dbReference>
<dbReference type="InterPro" id="IPR003594">
    <property type="entry name" value="HATPase_dom"/>
</dbReference>
<gene>
    <name evidence="25" type="primary">barA_14</name>
    <name evidence="25" type="ORF">MBHS_04342</name>
</gene>
<dbReference type="CDD" id="cd16922">
    <property type="entry name" value="HATPase_EvgS-ArcB-TorS-like"/>
    <property type="match status" value="1"/>
</dbReference>
<evidence type="ECO:0000256" key="8">
    <source>
        <dbReference type="ARBA" id="ARBA00022741"/>
    </source>
</evidence>
<evidence type="ECO:0000256" key="5">
    <source>
        <dbReference type="ARBA" id="ARBA00022553"/>
    </source>
</evidence>
<dbReference type="SUPFAM" id="SSF47226">
    <property type="entry name" value="Histidine-containing phosphotransfer domain, HPT domain"/>
    <property type="match status" value="1"/>
</dbReference>
<dbReference type="InterPro" id="IPR011006">
    <property type="entry name" value="CheY-like_superfamily"/>
</dbReference>
<dbReference type="SUPFAM" id="SSF52172">
    <property type="entry name" value="CheY-like"/>
    <property type="match status" value="2"/>
</dbReference>
<evidence type="ECO:0000256" key="12">
    <source>
        <dbReference type="ARBA" id="ARBA00023012"/>
    </source>
</evidence>
<dbReference type="CDD" id="cd17546">
    <property type="entry name" value="REC_hyHK_CKI1_RcsC-like"/>
    <property type="match status" value="1"/>
</dbReference>
<feature type="modified residue" description="4-aspartylphosphate" evidence="17">
    <location>
        <position position="1310"/>
    </location>
</feature>
<dbReference type="PROSITE" id="PS50894">
    <property type="entry name" value="HPT"/>
    <property type="match status" value="1"/>
</dbReference>
<evidence type="ECO:0000256" key="11">
    <source>
        <dbReference type="ARBA" id="ARBA00022989"/>
    </source>
</evidence>
<evidence type="ECO:0000259" key="24">
    <source>
        <dbReference type="PROSITE" id="PS50894"/>
    </source>
</evidence>
<keyword evidence="11 19" id="KW-1133">Transmembrane helix</keyword>
<proteinExistence type="predicted"/>
<keyword evidence="7 19" id="KW-0812">Transmembrane</keyword>
<dbReference type="CDD" id="cd12914">
    <property type="entry name" value="PDC1_DGC_like"/>
    <property type="match status" value="1"/>
</dbReference>
<dbReference type="InterPro" id="IPR008207">
    <property type="entry name" value="Sig_transdc_His_kin_Hpt_dom"/>
</dbReference>
<dbReference type="PANTHER" id="PTHR45339">
    <property type="entry name" value="HYBRID SIGNAL TRANSDUCTION HISTIDINE KINASE J"/>
    <property type="match status" value="1"/>
</dbReference>
<feature type="coiled-coil region" evidence="18">
    <location>
        <begin position="972"/>
        <end position="1002"/>
    </location>
</feature>
<dbReference type="InterPro" id="IPR013655">
    <property type="entry name" value="PAS_fold_3"/>
</dbReference>
<evidence type="ECO:0000256" key="10">
    <source>
        <dbReference type="ARBA" id="ARBA00022840"/>
    </source>
</evidence>
<evidence type="ECO:0000256" key="18">
    <source>
        <dbReference type="SAM" id="Coils"/>
    </source>
</evidence>
<dbReference type="CDD" id="cd00082">
    <property type="entry name" value="HisKA"/>
    <property type="match status" value="1"/>
</dbReference>
<dbReference type="PROSITE" id="PS50110">
    <property type="entry name" value="RESPONSE_REGULATORY"/>
    <property type="match status" value="2"/>
</dbReference>
<comment type="catalytic activity">
    <reaction evidence="1">
        <text>ATP + protein L-histidine = ADP + protein N-phospho-L-histidine.</text>
        <dbReference type="EC" id="2.7.13.3"/>
    </reaction>
</comment>
<evidence type="ECO:0000256" key="15">
    <source>
        <dbReference type="ARBA" id="ARBA00068150"/>
    </source>
</evidence>
<feature type="domain" description="HPt" evidence="24">
    <location>
        <begin position="1554"/>
        <end position="1646"/>
    </location>
</feature>
<feature type="transmembrane region" description="Helical" evidence="19">
    <location>
        <begin position="16"/>
        <end position="37"/>
    </location>
</feature>